<reference evidence="1 2" key="1">
    <citation type="submission" date="2024-08" db="EMBL/GenBank/DDBJ databases">
        <title>Gnathostoma spinigerum genome.</title>
        <authorList>
            <person name="Gonzalez-Bertolin B."/>
            <person name="Monzon S."/>
            <person name="Zaballos A."/>
            <person name="Jimenez P."/>
            <person name="Dekumyoy P."/>
            <person name="Varona S."/>
            <person name="Cuesta I."/>
            <person name="Sumanam S."/>
            <person name="Adisakwattana P."/>
            <person name="Gasser R.B."/>
            <person name="Hernandez-Gonzalez A."/>
            <person name="Young N.D."/>
            <person name="Perteguer M.J."/>
        </authorList>
    </citation>
    <scope>NUCLEOTIDE SEQUENCE [LARGE SCALE GENOMIC DNA]</scope>
    <source>
        <strain evidence="1">AL3</strain>
        <tissue evidence="1">Liver</tissue>
    </source>
</reference>
<name>A0ABD6EE39_9BILA</name>
<evidence type="ECO:0000313" key="2">
    <source>
        <dbReference type="Proteomes" id="UP001608902"/>
    </source>
</evidence>
<dbReference type="EMBL" id="JBGFUD010003034">
    <property type="protein sequence ID" value="MFH4978269.1"/>
    <property type="molecule type" value="Genomic_DNA"/>
</dbReference>
<comment type="caution">
    <text evidence="1">The sequence shown here is derived from an EMBL/GenBank/DDBJ whole genome shotgun (WGS) entry which is preliminary data.</text>
</comment>
<evidence type="ECO:0000313" key="1">
    <source>
        <dbReference type="EMBL" id="MFH4978269.1"/>
    </source>
</evidence>
<gene>
    <name evidence="1" type="ORF">AB6A40_004978</name>
</gene>
<dbReference type="Proteomes" id="UP001608902">
    <property type="component" value="Unassembled WGS sequence"/>
</dbReference>
<protein>
    <submittedName>
        <fullName evidence="1">Uncharacterized protein</fullName>
    </submittedName>
</protein>
<sequence>MLMAMMWAVKERVDAVVEGSETGCGFVSPSVYTSPDRWSEQLACNSIQQLWMGNVVLREKIRILLGQALH</sequence>
<organism evidence="1 2">
    <name type="scientific">Gnathostoma spinigerum</name>
    <dbReference type="NCBI Taxonomy" id="75299"/>
    <lineage>
        <taxon>Eukaryota</taxon>
        <taxon>Metazoa</taxon>
        <taxon>Ecdysozoa</taxon>
        <taxon>Nematoda</taxon>
        <taxon>Chromadorea</taxon>
        <taxon>Rhabditida</taxon>
        <taxon>Spirurina</taxon>
        <taxon>Gnathostomatomorpha</taxon>
        <taxon>Gnathostomatoidea</taxon>
        <taxon>Gnathostomatidae</taxon>
        <taxon>Gnathostoma</taxon>
    </lineage>
</organism>
<proteinExistence type="predicted"/>
<keyword evidence="2" id="KW-1185">Reference proteome</keyword>
<dbReference type="AlphaFoldDB" id="A0ABD6EE39"/>
<accession>A0ABD6EE39</accession>